<evidence type="ECO:0000313" key="7">
    <source>
        <dbReference type="Proteomes" id="UP000502681"/>
    </source>
</evidence>
<dbReference type="RefSeq" id="WP_107168979.1">
    <property type="nucleotide sequence ID" value="NZ_CP038498.1"/>
</dbReference>
<dbReference type="SUPFAM" id="SSF46785">
    <property type="entry name" value="Winged helix' DNA-binding domain"/>
    <property type="match status" value="1"/>
</dbReference>
<keyword evidence="2" id="KW-0805">Transcription regulation</keyword>
<accession>A0ABX6L706</accession>
<dbReference type="InterPro" id="IPR036390">
    <property type="entry name" value="WH_DNA-bd_sf"/>
</dbReference>
<evidence type="ECO:0000256" key="4">
    <source>
        <dbReference type="ARBA" id="ARBA00023163"/>
    </source>
</evidence>
<feature type="domain" description="HTH lysR-type" evidence="5">
    <location>
        <begin position="1"/>
        <end position="59"/>
    </location>
</feature>
<keyword evidence="3" id="KW-0238">DNA-binding</keyword>
<dbReference type="InterPro" id="IPR058163">
    <property type="entry name" value="LysR-type_TF_proteobact-type"/>
</dbReference>
<dbReference type="Pfam" id="PF03466">
    <property type="entry name" value="LysR_substrate"/>
    <property type="match status" value="1"/>
</dbReference>
<keyword evidence="4" id="KW-0804">Transcription</keyword>
<evidence type="ECO:0000256" key="2">
    <source>
        <dbReference type="ARBA" id="ARBA00023015"/>
    </source>
</evidence>
<dbReference type="Gene3D" id="1.10.10.10">
    <property type="entry name" value="Winged helix-like DNA-binding domain superfamily/Winged helix DNA-binding domain"/>
    <property type="match status" value="1"/>
</dbReference>
<gene>
    <name evidence="6" type="ORF">E2566_20440</name>
</gene>
<protein>
    <submittedName>
        <fullName evidence="6">LysR family transcriptional regulator</fullName>
    </submittedName>
</protein>
<dbReference type="InterPro" id="IPR000847">
    <property type="entry name" value="LysR_HTH_N"/>
</dbReference>
<name>A0ABX6L706_9GAMM</name>
<dbReference type="SUPFAM" id="SSF53850">
    <property type="entry name" value="Periplasmic binding protein-like II"/>
    <property type="match status" value="1"/>
</dbReference>
<dbReference type="Gene3D" id="3.40.190.290">
    <property type="match status" value="1"/>
</dbReference>
<dbReference type="PANTHER" id="PTHR30537">
    <property type="entry name" value="HTH-TYPE TRANSCRIPTIONAL REGULATOR"/>
    <property type="match status" value="1"/>
</dbReference>
<evidence type="ECO:0000259" key="5">
    <source>
        <dbReference type="PROSITE" id="PS50931"/>
    </source>
</evidence>
<dbReference type="PROSITE" id="PS50931">
    <property type="entry name" value="HTH_LYSR"/>
    <property type="match status" value="1"/>
</dbReference>
<evidence type="ECO:0000256" key="3">
    <source>
        <dbReference type="ARBA" id="ARBA00023125"/>
    </source>
</evidence>
<comment type="similarity">
    <text evidence="1">Belongs to the LysR transcriptional regulatory family.</text>
</comment>
<dbReference type="InterPro" id="IPR036388">
    <property type="entry name" value="WH-like_DNA-bd_sf"/>
</dbReference>
<sequence length="297" mass="32855">MDRLTSMNIFVKASELGSFAAAAEVLGTSPQMVAKQVAWLEARLGVRLLNRTTRRQSLTDIGLRYYERCKVVLAEAEDADAVAREMQVTPSGMIQVNAPVTWGSHLLAPFITHYLARYPDTQIALTLNDRLVDPIEEGFEVIIRIGELADSSMVAWPLQPYSLIACASPDYLAREGMPDSPSSLARHACLIYGVRTAATSCRWVFQKDGQTEEIRPEGRLFANDWNALLHAAIEGYGITLGPEAVLRKEIDRGRLVQVLSDYHGPARPVHVMVPVGRRAAIKVKTFVDAVRAHFGSR</sequence>
<dbReference type="PANTHER" id="PTHR30537:SF5">
    <property type="entry name" value="HTH-TYPE TRANSCRIPTIONAL ACTIVATOR TTDR-RELATED"/>
    <property type="match status" value="1"/>
</dbReference>
<organism evidence="6 7">
    <name type="scientific">Pectobacterium punjabense</name>
    <dbReference type="NCBI Taxonomy" id="2108399"/>
    <lineage>
        <taxon>Bacteria</taxon>
        <taxon>Pseudomonadati</taxon>
        <taxon>Pseudomonadota</taxon>
        <taxon>Gammaproteobacteria</taxon>
        <taxon>Enterobacterales</taxon>
        <taxon>Pectobacteriaceae</taxon>
        <taxon>Pectobacterium</taxon>
    </lineage>
</organism>
<evidence type="ECO:0000256" key="1">
    <source>
        <dbReference type="ARBA" id="ARBA00009437"/>
    </source>
</evidence>
<proteinExistence type="inferred from homology"/>
<dbReference type="Proteomes" id="UP000502681">
    <property type="component" value="Chromosome"/>
</dbReference>
<dbReference type="EMBL" id="CP038498">
    <property type="protein sequence ID" value="QJA22105.1"/>
    <property type="molecule type" value="Genomic_DNA"/>
</dbReference>
<dbReference type="GeneID" id="90765329"/>
<reference evidence="6 7" key="1">
    <citation type="submission" date="2019-04" db="EMBL/GenBank/DDBJ databases">
        <title>Whole Genome Sequencing of Pectobacterium punjabense SS95.</title>
        <authorList>
            <person name="Sarfraz S."/>
            <person name="Oulghazi S."/>
            <person name="Roques C."/>
            <person name="Vandecasteele C."/>
            <person name="Faure D."/>
        </authorList>
    </citation>
    <scope>NUCLEOTIDE SEQUENCE [LARGE SCALE GENOMIC DNA]</scope>
    <source>
        <strain evidence="6 7">SS95</strain>
    </source>
</reference>
<dbReference type="InterPro" id="IPR005119">
    <property type="entry name" value="LysR_subst-bd"/>
</dbReference>
<keyword evidence="7" id="KW-1185">Reference proteome</keyword>
<evidence type="ECO:0000313" key="6">
    <source>
        <dbReference type="EMBL" id="QJA22105.1"/>
    </source>
</evidence>
<dbReference type="Pfam" id="PF00126">
    <property type="entry name" value="HTH_1"/>
    <property type="match status" value="1"/>
</dbReference>